<dbReference type="EMBL" id="JACOGA010000002">
    <property type="protein sequence ID" value="MBC3872414.1"/>
    <property type="molecule type" value="Genomic_DNA"/>
</dbReference>
<gene>
    <name evidence="1" type="ORF">H8K55_02345</name>
</gene>
<organism evidence="1 2">
    <name type="scientific">Undibacterium flavidum</name>
    <dbReference type="NCBI Taxonomy" id="2762297"/>
    <lineage>
        <taxon>Bacteria</taxon>
        <taxon>Pseudomonadati</taxon>
        <taxon>Pseudomonadota</taxon>
        <taxon>Betaproteobacteria</taxon>
        <taxon>Burkholderiales</taxon>
        <taxon>Oxalobacteraceae</taxon>
        <taxon>Undibacterium</taxon>
    </lineage>
</organism>
<accession>A0ABR6Y738</accession>
<proteinExistence type="predicted"/>
<dbReference type="InterPro" id="IPR026365">
    <property type="entry name" value="BcepMu_gp16"/>
</dbReference>
<sequence>MEQKQLKTREEILRDFESKGISIRGWAITHGIPPAIVHGLLKGERSGRIGKSHKAAVLLGLKYGEIVD</sequence>
<dbReference type="Proteomes" id="UP000624279">
    <property type="component" value="Unassembled WGS sequence"/>
</dbReference>
<name>A0ABR6Y738_9BURK</name>
<evidence type="ECO:0000313" key="2">
    <source>
        <dbReference type="Proteomes" id="UP000624279"/>
    </source>
</evidence>
<keyword evidence="2" id="KW-1185">Reference proteome</keyword>
<keyword evidence="1" id="KW-0238">DNA-binding</keyword>
<dbReference type="NCBIfam" id="TIGR04111">
    <property type="entry name" value="BcepMu_gp16"/>
    <property type="match status" value="1"/>
</dbReference>
<reference evidence="1 2" key="1">
    <citation type="submission" date="2020-08" db="EMBL/GenBank/DDBJ databases">
        <title>Novel species isolated from subtropical streams in China.</title>
        <authorList>
            <person name="Lu H."/>
        </authorList>
    </citation>
    <scope>NUCLEOTIDE SEQUENCE [LARGE SCALE GENOMIC DNA]</scope>
    <source>
        <strain evidence="1 2">LX15W</strain>
    </source>
</reference>
<dbReference type="GO" id="GO:0003677">
    <property type="term" value="F:DNA binding"/>
    <property type="evidence" value="ECO:0007669"/>
    <property type="project" value="UniProtKB-KW"/>
</dbReference>
<evidence type="ECO:0000313" key="1">
    <source>
        <dbReference type="EMBL" id="MBC3872414.1"/>
    </source>
</evidence>
<protein>
    <submittedName>
        <fullName evidence="1">DNA-binding protein</fullName>
    </submittedName>
</protein>
<comment type="caution">
    <text evidence="1">The sequence shown here is derived from an EMBL/GenBank/DDBJ whole genome shotgun (WGS) entry which is preliminary data.</text>
</comment>
<dbReference type="RefSeq" id="WP_186940419.1">
    <property type="nucleotide sequence ID" value="NZ_JACOGA010000002.1"/>
</dbReference>